<name>A0A5U7RQX7_SALER</name>
<accession>A0A5U7RQX7</accession>
<organism evidence="1">
    <name type="scientific">Salmonella enterica</name>
    <name type="common">Salmonella choleraesuis</name>
    <dbReference type="NCBI Taxonomy" id="28901"/>
    <lineage>
        <taxon>Bacteria</taxon>
        <taxon>Pseudomonadati</taxon>
        <taxon>Pseudomonadota</taxon>
        <taxon>Gammaproteobacteria</taxon>
        <taxon>Enterobacterales</taxon>
        <taxon>Enterobacteriaceae</taxon>
        <taxon>Salmonella</taxon>
    </lineage>
</organism>
<evidence type="ECO:0000313" key="1">
    <source>
        <dbReference type="EMBL" id="EBR5102973.1"/>
    </source>
</evidence>
<comment type="caution">
    <text evidence="1">The sequence shown here is derived from an EMBL/GenBank/DDBJ whole genome shotgun (WGS) entry which is preliminary data.</text>
</comment>
<protein>
    <submittedName>
        <fullName evidence="1">Uncharacterized protein</fullName>
    </submittedName>
</protein>
<reference evidence="1" key="1">
    <citation type="submission" date="2018-07" db="EMBL/GenBank/DDBJ databases">
        <authorList>
            <consortium name="PulseNet: The National Subtyping Network for Foodborne Disease Surveillance"/>
            <person name="Tarr C.L."/>
            <person name="Trees E."/>
            <person name="Katz L.S."/>
            <person name="Carleton-Romer H.A."/>
            <person name="Stroika S."/>
            <person name="Kucerova Z."/>
            <person name="Roache K.F."/>
            <person name="Sabol A.L."/>
            <person name="Besser J."/>
            <person name="Gerner-Smidt P."/>
        </authorList>
    </citation>
    <scope>NUCLEOTIDE SEQUENCE</scope>
    <source>
        <strain evidence="1">PNUSAS007347</strain>
    </source>
</reference>
<sequence>MINHADISTTTIFEGENKPRVRTKFTTTLTGTVAEKRHVPGKGDYYRVLLTHPGIEVVRWIKASRLELIPNSK</sequence>
<proteinExistence type="predicted"/>
<gene>
    <name evidence="1" type="ORF">B2O45_22820</name>
</gene>
<dbReference type="EMBL" id="AAGSMQ010000026">
    <property type="protein sequence ID" value="EBR5102973.1"/>
    <property type="molecule type" value="Genomic_DNA"/>
</dbReference>
<dbReference type="AlphaFoldDB" id="A0A5U7RQX7"/>